<dbReference type="EMBL" id="JBHTJR010000045">
    <property type="protein sequence ID" value="MFD0993210.1"/>
    <property type="molecule type" value="Genomic_DNA"/>
</dbReference>
<comment type="caution">
    <text evidence="2">The sequence shown here is derived from an EMBL/GenBank/DDBJ whole genome shotgun (WGS) entry which is preliminary data.</text>
</comment>
<proteinExistence type="predicted"/>
<keyword evidence="1" id="KW-0732">Signal</keyword>
<evidence type="ECO:0000313" key="3">
    <source>
        <dbReference type="Proteomes" id="UP001597062"/>
    </source>
</evidence>
<evidence type="ECO:0000256" key="1">
    <source>
        <dbReference type="SAM" id="SignalP"/>
    </source>
</evidence>
<accession>A0ABW3JS03</accession>
<feature type="signal peptide" evidence="1">
    <location>
        <begin position="1"/>
        <end position="20"/>
    </location>
</feature>
<protein>
    <submittedName>
        <fullName evidence="2">Uncharacterized protein</fullName>
    </submittedName>
</protein>
<organism evidence="2 3">
    <name type="scientific">Tenacibaculum geojense</name>
    <dbReference type="NCBI Taxonomy" id="915352"/>
    <lineage>
        <taxon>Bacteria</taxon>
        <taxon>Pseudomonadati</taxon>
        <taxon>Bacteroidota</taxon>
        <taxon>Flavobacteriia</taxon>
        <taxon>Flavobacteriales</taxon>
        <taxon>Flavobacteriaceae</taxon>
        <taxon>Tenacibaculum</taxon>
    </lineage>
</organism>
<gene>
    <name evidence="2" type="ORF">ACFQ1U_08340</name>
</gene>
<dbReference type="RefSeq" id="WP_386107233.1">
    <property type="nucleotide sequence ID" value="NZ_JBHTJR010000045.1"/>
</dbReference>
<keyword evidence="3" id="KW-1185">Reference proteome</keyword>
<feature type="chain" id="PRO_5046793499" evidence="1">
    <location>
        <begin position="21"/>
        <end position="132"/>
    </location>
</feature>
<reference evidence="3" key="1">
    <citation type="journal article" date="2019" name="Int. J. Syst. Evol. Microbiol.">
        <title>The Global Catalogue of Microorganisms (GCM) 10K type strain sequencing project: providing services to taxonomists for standard genome sequencing and annotation.</title>
        <authorList>
            <consortium name="The Broad Institute Genomics Platform"/>
            <consortium name="The Broad Institute Genome Sequencing Center for Infectious Disease"/>
            <person name="Wu L."/>
            <person name="Ma J."/>
        </authorList>
    </citation>
    <scope>NUCLEOTIDE SEQUENCE [LARGE SCALE GENOMIC DNA]</scope>
    <source>
        <strain evidence="3">CCUG 60527</strain>
    </source>
</reference>
<sequence>MKKITLLLILSLTSITSIFSQDRDGTIFYSYVERTEESYNVQVDIYEMHGTEYIEVELFNEDEVKLASNLVTLRFKNNKYYLIKNEEETEVNTQDINLSVENPDNSIKYPMIKVKLLDKNYQVVDFSQKVFY</sequence>
<name>A0ABW3JS03_9FLAO</name>
<dbReference type="Proteomes" id="UP001597062">
    <property type="component" value="Unassembled WGS sequence"/>
</dbReference>
<evidence type="ECO:0000313" key="2">
    <source>
        <dbReference type="EMBL" id="MFD0993210.1"/>
    </source>
</evidence>